<evidence type="ECO:0000313" key="4">
    <source>
        <dbReference type="Proteomes" id="UP000286712"/>
    </source>
</evidence>
<protein>
    <submittedName>
        <fullName evidence="2">Uncharacterized protein</fullName>
    </submittedName>
</protein>
<accession>A0A430RTE3</accession>
<proteinExistence type="predicted"/>
<evidence type="ECO:0000313" key="3">
    <source>
        <dbReference type="EMBL" id="RTH22886.1"/>
    </source>
</evidence>
<dbReference type="AlphaFoldDB" id="A0A430RTE3"/>
<organism evidence="2 4">
    <name type="scientific">Thermus scotoductus</name>
    <dbReference type="NCBI Taxonomy" id="37636"/>
    <lineage>
        <taxon>Bacteria</taxon>
        <taxon>Thermotogati</taxon>
        <taxon>Deinococcota</taxon>
        <taxon>Deinococci</taxon>
        <taxon>Thermales</taxon>
        <taxon>Thermaceae</taxon>
        <taxon>Thermus</taxon>
    </lineage>
</organism>
<evidence type="ECO:0000256" key="1">
    <source>
        <dbReference type="SAM" id="MobiDB-lite"/>
    </source>
</evidence>
<gene>
    <name evidence="3" type="ORF">CSW40_10180</name>
    <name evidence="2" type="ORF">CSW40_10295</name>
</gene>
<evidence type="ECO:0000313" key="2">
    <source>
        <dbReference type="EMBL" id="RTH22771.1"/>
    </source>
</evidence>
<sequence>MPHDLPHPATVYHPFRKWQKDTQPLD</sequence>
<dbReference type="EMBL" id="PELW01000355">
    <property type="protein sequence ID" value="RTH22771.1"/>
    <property type="molecule type" value="Genomic_DNA"/>
</dbReference>
<name>A0A430RTE3_THESC</name>
<dbReference type="Proteomes" id="UP000286712">
    <property type="component" value="Unassembled WGS sequence"/>
</dbReference>
<feature type="region of interest" description="Disordered" evidence="1">
    <location>
        <begin position="1"/>
        <end position="26"/>
    </location>
</feature>
<dbReference type="EMBL" id="PELW01000350">
    <property type="protein sequence ID" value="RTH22886.1"/>
    <property type="molecule type" value="Genomic_DNA"/>
</dbReference>
<comment type="caution">
    <text evidence="2">The sequence shown here is derived from an EMBL/GenBank/DDBJ whole genome shotgun (WGS) entry which is preliminary data.</text>
</comment>
<reference evidence="2 4" key="1">
    <citation type="journal article" date="2019" name="Extremophiles">
        <title>Biogeography of thermophiles and predominance of Thermus scotoductus in domestic water heaters.</title>
        <authorList>
            <person name="Wilpiszeski R.L."/>
            <person name="Zhang Z."/>
            <person name="House C.H."/>
        </authorList>
    </citation>
    <scope>NUCLEOTIDE SEQUENCE [LARGE SCALE GENOMIC DNA]</scope>
    <source>
        <strain evidence="2 4">27_S27</strain>
    </source>
</reference>